<dbReference type="Gene3D" id="1.25.40.20">
    <property type="entry name" value="Ankyrin repeat-containing domain"/>
    <property type="match status" value="1"/>
</dbReference>
<dbReference type="PROSITE" id="PS50297">
    <property type="entry name" value="ANK_REP_REGION"/>
    <property type="match status" value="2"/>
</dbReference>
<keyword evidence="2 3" id="KW-0040">ANK repeat</keyword>
<evidence type="ECO:0000313" key="4">
    <source>
        <dbReference type="EMBL" id="OWF41798.1"/>
    </source>
</evidence>
<dbReference type="EMBL" id="NEDP02005355">
    <property type="protein sequence ID" value="OWF41798.1"/>
    <property type="molecule type" value="Genomic_DNA"/>
</dbReference>
<comment type="caution">
    <text evidence="4">The sequence shown here is derived from an EMBL/GenBank/DDBJ whole genome shotgun (WGS) entry which is preliminary data.</text>
</comment>
<dbReference type="InterPro" id="IPR050745">
    <property type="entry name" value="Multifunctional_regulatory"/>
</dbReference>
<dbReference type="PANTHER" id="PTHR24189:SF50">
    <property type="entry name" value="ANKYRIN REPEAT AND SOCS BOX PROTEIN 2"/>
    <property type="match status" value="1"/>
</dbReference>
<protein>
    <submittedName>
        <fullName evidence="4">POTE ankyrin domain family member F</fullName>
    </submittedName>
</protein>
<dbReference type="SUPFAM" id="SSF48403">
    <property type="entry name" value="Ankyrin repeat"/>
    <property type="match status" value="1"/>
</dbReference>
<dbReference type="STRING" id="6573.A0A210PZ87"/>
<feature type="repeat" description="ANK" evidence="3">
    <location>
        <begin position="117"/>
        <end position="141"/>
    </location>
</feature>
<feature type="repeat" description="ANK" evidence="3">
    <location>
        <begin position="151"/>
        <end position="183"/>
    </location>
</feature>
<dbReference type="PROSITE" id="PS50088">
    <property type="entry name" value="ANK_REPEAT"/>
    <property type="match status" value="3"/>
</dbReference>
<dbReference type="PRINTS" id="PR01415">
    <property type="entry name" value="ANKYRIN"/>
</dbReference>
<dbReference type="Pfam" id="PF12796">
    <property type="entry name" value="Ank_2"/>
    <property type="match status" value="1"/>
</dbReference>
<organism evidence="4 5">
    <name type="scientific">Mizuhopecten yessoensis</name>
    <name type="common">Japanese scallop</name>
    <name type="synonym">Patinopecten yessoensis</name>
    <dbReference type="NCBI Taxonomy" id="6573"/>
    <lineage>
        <taxon>Eukaryota</taxon>
        <taxon>Metazoa</taxon>
        <taxon>Spiralia</taxon>
        <taxon>Lophotrochozoa</taxon>
        <taxon>Mollusca</taxon>
        <taxon>Bivalvia</taxon>
        <taxon>Autobranchia</taxon>
        <taxon>Pteriomorphia</taxon>
        <taxon>Pectinida</taxon>
        <taxon>Pectinoidea</taxon>
        <taxon>Pectinidae</taxon>
        <taxon>Mizuhopecten</taxon>
    </lineage>
</organism>
<keyword evidence="5" id="KW-1185">Reference proteome</keyword>
<dbReference type="InterPro" id="IPR036770">
    <property type="entry name" value="Ankyrin_rpt-contain_sf"/>
</dbReference>
<dbReference type="Proteomes" id="UP000242188">
    <property type="component" value="Unassembled WGS sequence"/>
</dbReference>
<name>A0A210PZ87_MIZYE</name>
<dbReference type="AlphaFoldDB" id="A0A210PZ87"/>
<evidence type="ECO:0000256" key="1">
    <source>
        <dbReference type="ARBA" id="ARBA00022737"/>
    </source>
</evidence>
<accession>A0A210PZ87</accession>
<reference evidence="4 5" key="1">
    <citation type="journal article" date="2017" name="Nat. Ecol. Evol.">
        <title>Scallop genome provides insights into evolution of bilaterian karyotype and development.</title>
        <authorList>
            <person name="Wang S."/>
            <person name="Zhang J."/>
            <person name="Jiao W."/>
            <person name="Li J."/>
            <person name="Xun X."/>
            <person name="Sun Y."/>
            <person name="Guo X."/>
            <person name="Huan P."/>
            <person name="Dong B."/>
            <person name="Zhang L."/>
            <person name="Hu X."/>
            <person name="Sun X."/>
            <person name="Wang J."/>
            <person name="Zhao C."/>
            <person name="Wang Y."/>
            <person name="Wang D."/>
            <person name="Huang X."/>
            <person name="Wang R."/>
            <person name="Lv J."/>
            <person name="Li Y."/>
            <person name="Zhang Z."/>
            <person name="Liu B."/>
            <person name="Lu W."/>
            <person name="Hui Y."/>
            <person name="Liang J."/>
            <person name="Zhou Z."/>
            <person name="Hou R."/>
            <person name="Li X."/>
            <person name="Liu Y."/>
            <person name="Li H."/>
            <person name="Ning X."/>
            <person name="Lin Y."/>
            <person name="Zhao L."/>
            <person name="Xing Q."/>
            <person name="Dou J."/>
            <person name="Li Y."/>
            <person name="Mao J."/>
            <person name="Guo H."/>
            <person name="Dou H."/>
            <person name="Li T."/>
            <person name="Mu C."/>
            <person name="Jiang W."/>
            <person name="Fu Q."/>
            <person name="Fu X."/>
            <person name="Miao Y."/>
            <person name="Liu J."/>
            <person name="Yu Q."/>
            <person name="Li R."/>
            <person name="Liao H."/>
            <person name="Li X."/>
            <person name="Kong Y."/>
            <person name="Jiang Z."/>
            <person name="Chourrout D."/>
            <person name="Li R."/>
            <person name="Bao Z."/>
        </authorList>
    </citation>
    <scope>NUCLEOTIDE SEQUENCE [LARGE SCALE GENOMIC DNA]</scope>
    <source>
        <strain evidence="4 5">PY_sf001</strain>
    </source>
</reference>
<dbReference type="SMART" id="SM00248">
    <property type="entry name" value="ANK"/>
    <property type="match status" value="5"/>
</dbReference>
<feature type="repeat" description="ANK" evidence="3">
    <location>
        <begin position="84"/>
        <end position="116"/>
    </location>
</feature>
<dbReference type="InterPro" id="IPR002110">
    <property type="entry name" value="Ankyrin_rpt"/>
</dbReference>
<sequence>MLRVSQAVNILPSESCERRHFVPHVKPFDRFPCRFAMTITPAGSSWSLLSWSTPLLKRRWKGSESQKTTQAKCSCEEVNKRDSHGRSLLFYAAQYDQPEVAVQLLAAGCDPNVGDNEGNTPLHEAVDAGSNDVVKLLIKQGCCDVNAANKAGETPLMYATVKDDIEMTKLLIKSGARINDLDHMGRSAFLIGLHLGTERSCLHLLKCGCDVNQTDLEGHSALYFATYATDLRTLDIARKILKSGYTARKDTEWLKKAGECPSCLFQQNEKFYKQVLSKAGIKSKKGEKPELIKTIRVTYLQKVFQTRGS</sequence>
<proteinExistence type="predicted"/>
<evidence type="ECO:0000313" key="5">
    <source>
        <dbReference type="Proteomes" id="UP000242188"/>
    </source>
</evidence>
<evidence type="ECO:0000256" key="2">
    <source>
        <dbReference type="ARBA" id="ARBA00023043"/>
    </source>
</evidence>
<dbReference type="OrthoDB" id="6109495at2759"/>
<keyword evidence="1" id="KW-0677">Repeat</keyword>
<gene>
    <name evidence="4" type="ORF">KP79_PYT18956</name>
</gene>
<dbReference type="PANTHER" id="PTHR24189">
    <property type="entry name" value="MYOTROPHIN"/>
    <property type="match status" value="1"/>
</dbReference>
<evidence type="ECO:0000256" key="3">
    <source>
        <dbReference type="PROSITE-ProRule" id="PRU00023"/>
    </source>
</evidence>